<name>A0A6L2K4I6_TANCI</name>
<sequence>MLTMQNFCGKSLFKGSILSLLIEPILIILPRIQHLTSFLTVGSQTDNLLLGEQTNIYRRPASHVHVTGDDFLLGNLKFVPKGEKDEVFGNPIPNELMTKAIQQLPYYQQYLEMAAHKPTAKESVKKKTVSPADKSKKHAPAKQTKNVKEKPTKPTSLKKASKGKVKKVQKGKSSLQLINEVHGQAPVGGVAIREPVLETARNSLTLKRRNPTTHEASTGPSAQPHDDTYVNIVRDTSSLTDAETGADADNTNSPADTEFLYVEDVQGEESYTVALEERTVDLDECHAGSDPGKTPESRTPPEQELMAKDQAGLNLGQSHVARAGPNPEPMQADFVATVYQKVHESLKHTTEKHVHLENPLSSSGTLSSMKNLDDTITFGSGGGGVVDVVMVVVVMTGS</sequence>
<feature type="compositionally biased region" description="Basic residues" evidence="1">
    <location>
        <begin position="159"/>
        <end position="170"/>
    </location>
</feature>
<protein>
    <recommendedName>
        <fullName evidence="3">Histone deacetylase 14</fullName>
    </recommendedName>
</protein>
<evidence type="ECO:0000313" key="2">
    <source>
        <dbReference type="EMBL" id="GEU44331.1"/>
    </source>
</evidence>
<dbReference type="AlphaFoldDB" id="A0A6L2K4I6"/>
<organism evidence="2">
    <name type="scientific">Tanacetum cinerariifolium</name>
    <name type="common">Dalmatian daisy</name>
    <name type="synonym">Chrysanthemum cinerariifolium</name>
    <dbReference type="NCBI Taxonomy" id="118510"/>
    <lineage>
        <taxon>Eukaryota</taxon>
        <taxon>Viridiplantae</taxon>
        <taxon>Streptophyta</taxon>
        <taxon>Embryophyta</taxon>
        <taxon>Tracheophyta</taxon>
        <taxon>Spermatophyta</taxon>
        <taxon>Magnoliopsida</taxon>
        <taxon>eudicotyledons</taxon>
        <taxon>Gunneridae</taxon>
        <taxon>Pentapetalae</taxon>
        <taxon>asterids</taxon>
        <taxon>campanulids</taxon>
        <taxon>Asterales</taxon>
        <taxon>Asteraceae</taxon>
        <taxon>Asteroideae</taxon>
        <taxon>Anthemideae</taxon>
        <taxon>Anthemidinae</taxon>
        <taxon>Tanacetum</taxon>
    </lineage>
</organism>
<evidence type="ECO:0008006" key="3">
    <source>
        <dbReference type="Google" id="ProtNLM"/>
    </source>
</evidence>
<reference evidence="2" key="1">
    <citation type="journal article" date="2019" name="Sci. Rep.">
        <title>Draft genome of Tanacetum cinerariifolium, the natural source of mosquito coil.</title>
        <authorList>
            <person name="Yamashiro T."/>
            <person name="Shiraishi A."/>
            <person name="Satake H."/>
            <person name="Nakayama K."/>
        </authorList>
    </citation>
    <scope>NUCLEOTIDE SEQUENCE</scope>
</reference>
<feature type="region of interest" description="Disordered" evidence="1">
    <location>
        <begin position="117"/>
        <end position="171"/>
    </location>
</feature>
<feature type="region of interest" description="Disordered" evidence="1">
    <location>
        <begin position="201"/>
        <end position="227"/>
    </location>
</feature>
<proteinExistence type="predicted"/>
<dbReference type="EMBL" id="BKCJ010001832">
    <property type="protein sequence ID" value="GEU44331.1"/>
    <property type="molecule type" value="Genomic_DNA"/>
</dbReference>
<gene>
    <name evidence="2" type="ORF">Tci_016309</name>
</gene>
<comment type="caution">
    <text evidence="2">The sequence shown here is derived from an EMBL/GenBank/DDBJ whole genome shotgun (WGS) entry which is preliminary data.</text>
</comment>
<accession>A0A6L2K4I6</accession>
<evidence type="ECO:0000256" key="1">
    <source>
        <dbReference type="SAM" id="MobiDB-lite"/>
    </source>
</evidence>